<feature type="region of interest" description="Disordered" evidence="2">
    <location>
        <begin position="197"/>
        <end position="223"/>
    </location>
</feature>
<evidence type="ECO:0000256" key="1">
    <source>
        <dbReference type="SAM" id="Coils"/>
    </source>
</evidence>
<feature type="coiled-coil region" evidence="1">
    <location>
        <begin position="66"/>
        <end position="100"/>
    </location>
</feature>
<feature type="compositionally biased region" description="Acidic residues" evidence="2">
    <location>
        <begin position="155"/>
        <end position="178"/>
    </location>
</feature>
<name>A0ABN9VE85_9DINO</name>
<protein>
    <recommendedName>
        <fullName evidence="5">Cilia- and flagella-associated protein 157</fullName>
    </recommendedName>
</protein>
<proteinExistence type="predicted"/>
<evidence type="ECO:0000313" key="3">
    <source>
        <dbReference type="EMBL" id="CAK0871428.1"/>
    </source>
</evidence>
<keyword evidence="1" id="KW-0175">Coiled coil</keyword>
<sequence>MLGSAAETLKQISSQAGILEARVVQTQEENEARISRQKAVFEQKLKEQAQESKAIEAVNTGISREIGSLKKENLETEKHAKELQSTNRMMRVELSTLKAKLAVSREFLTASLLSTDDSKALELDILQDAQAKKQREEHQAGGSGATARESHDAEAREDDDAAEEDEPEAEDAQDDDEGEARGTSFLALSSSTVATGGSIVRADGGEEASDIAEAADRPASDPRDLLKVLSTGVDSLEKEEKESESRLKALFLASFRDGTQRRKALLLQQGQLNATRATLLDYRAKLQAADGHLPRTRGELEHRLRAVGAFLQRLAAAAVAPPAAADRQPAVDRRSLVSGRSVRDGPSRARSPGSTKLGHQDLRAGSPTR</sequence>
<feature type="non-terminal residue" evidence="3">
    <location>
        <position position="369"/>
    </location>
</feature>
<comment type="caution">
    <text evidence="3">The sequence shown here is derived from an EMBL/GenBank/DDBJ whole genome shotgun (WGS) entry which is preliminary data.</text>
</comment>
<feature type="compositionally biased region" description="Basic and acidic residues" evidence="2">
    <location>
        <begin position="214"/>
        <end position="223"/>
    </location>
</feature>
<evidence type="ECO:0000256" key="2">
    <source>
        <dbReference type="SAM" id="MobiDB-lite"/>
    </source>
</evidence>
<accession>A0ABN9VE85</accession>
<feature type="region of interest" description="Disordered" evidence="2">
    <location>
        <begin position="321"/>
        <end position="369"/>
    </location>
</feature>
<feature type="compositionally biased region" description="Basic and acidic residues" evidence="2">
    <location>
        <begin position="329"/>
        <end position="347"/>
    </location>
</feature>
<evidence type="ECO:0000313" key="4">
    <source>
        <dbReference type="Proteomes" id="UP001189429"/>
    </source>
</evidence>
<feature type="region of interest" description="Disordered" evidence="2">
    <location>
        <begin position="131"/>
        <end position="180"/>
    </location>
</feature>
<organism evidence="3 4">
    <name type="scientific">Prorocentrum cordatum</name>
    <dbReference type="NCBI Taxonomy" id="2364126"/>
    <lineage>
        <taxon>Eukaryota</taxon>
        <taxon>Sar</taxon>
        <taxon>Alveolata</taxon>
        <taxon>Dinophyceae</taxon>
        <taxon>Prorocentrales</taxon>
        <taxon>Prorocentraceae</taxon>
        <taxon>Prorocentrum</taxon>
    </lineage>
</organism>
<dbReference type="Proteomes" id="UP001189429">
    <property type="component" value="Unassembled WGS sequence"/>
</dbReference>
<dbReference type="EMBL" id="CAUYUJ010017068">
    <property type="protein sequence ID" value="CAK0871428.1"/>
    <property type="molecule type" value="Genomic_DNA"/>
</dbReference>
<reference evidence="3" key="1">
    <citation type="submission" date="2023-10" db="EMBL/GenBank/DDBJ databases">
        <authorList>
            <person name="Chen Y."/>
            <person name="Shah S."/>
            <person name="Dougan E. K."/>
            <person name="Thang M."/>
            <person name="Chan C."/>
        </authorList>
    </citation>
    <scope>NUCLEOTIDE SEQUENCE [LARGE SCALE GENOMIC DNA]</scope>
</reference>
<keyword evidence="4" id="KW-1185">Reference proteome</keyword>
<evidence type="ECO:0008006" key="5">
    <source>
        <dbReference type="Google" id="ProtNLM"/>
    </source>
</evidence>
<gene>
    <name evidence="3" type="ORF">PCOR1329_LOCUS57270</name>
</gene>